<reference evidence="1" key="1">
    <citation type="submission" date="2022-02" db="EMBL/GenBank/DDBJ databases">
        <title>Plant Genome Project.</title>
        <authorList>
            <person name="Zhang R.-G."/>
        </authorList>
    </citation>
    <scope>NUCLEOTIDE SEQUENCE</scope>
    <source>
        <strain evidence="1">AT1</strain>
    </source>
</reference>
<gene>
    <name evidence="1" type="ORF">RHMOL_Rhmol13G0255800</name>
</gene>
<dbReference type="EMBL" id="CM046400">
    <property type="protein sequence ID" value="KAI8525770.1"/>
    <property type="molecule type" value="Genomic_DNA"/>
</dbReference>
<keyword evidence="2" id="KW-1185">Reference proteome</keyword>
<name>A0ACC0LAW4_RHOML</name>
<evidence type="ECO:0000313" key="2">
    <source>
        <dbReference type="Proteomes" id="UP001062846"/>
    </source>
</evidence>
<proteinExistence type="predicted"/>
<accession>A0ACC0LAW4</accession>
<comment type="caution">
    <text evidence="1">The sequence shown here is derived from an EMBL/GenBank/DDBJ whole genome shotgun (WGS) entry which is preliminary data.</text>
</comment>
<sequence>MPKGAKRRKAARKKQQEQTNNNSSATLSHGDDDLQVHYEKESDGGDTGSPTSQDNHNHQHEGEEMEMEKREDTLSVRLIIAENEPLIGLNGNGEDTQKREMEMEGNSAVQIMDWELEPEDESERKNGCVEFVESLKESNGGHKSQDGGTSSSSSSSSSDDESNVVEKNIVVIESGESKEEAPCFVEERTTFADLIKTTDLPQVTQVTDDVPTMDVYDLAVDEAYDPIASKEETATSADPVKTTDLPEVTQATDGVLVTDAYNLSVEEPTEEAYDPVTKNAFPVNLVDTADFPEVTQVADGLPDIEAYSLVVEEPSNLIVETVPPVDSETVSKDVVQVNDSTPHSTDSEFELKKNGNDDGSLVSQVVMDTGSQLVNDSTAIENHACYDFGYVLKENGENESSGLSQVVMDTGSQPEEDKVSPTTVEYSGVTRVTDSISDIEACSLVAEEPSNLLMKTIPPISLENVSEEVVHPNDSTPVENPECSGDFESGLKENGENEGSGVSQVVMDTGSQLVNDSTLMENPACSCGLESGLIENGKIGTSGGSPVLPDAESQPKEDVVSPSTVKYIVASSVAIGSAVKEDKERLMLSSSVPPLENSNGAENDKDQMTTECSDSRPLVASAPQPVHKTSWISCCGVFELFRASNA</sequence>
<evidence type="ECO:0000313" key="1">
    <source>
        <dbReference type="EMBL" id="KAI8525770.1"/>
    </source>
</evidence>
<protein>
    <submittedName>
        <fullName evidence="1">Uncharacterized protein</fullName>
    </submittedName>
</protein>
<organism evidence="1 2">
    <name type="scientific">Rhododendron molle</name>
    <name type="common">Chinese azalea</name>
    <name type="synonym">Azalea mollis</name>
    <dbReference type="NCBI Taxonomy" id="49168"/>
    <lineage>
        <taxon>Eukaryota</taxon>
        <taxon>Viridiplantae</taxon>
        <taxon>Streptophyta</taxon>
        <taxon>Embryophyta</taxon>
        <taxon>Tracheophyta</taxon>
        <taxon>Spermatophyta</taxon>
        <taxon>Magnoliopsida</taxon>
        <taxon>eudicotyledons</taxon>
        <taxon>Gunneridae</taxon>
        <taxon>Pentapetalae</taxon>
        <taxon>asterids</taxon>
        <taxon>Ericales</taxon>
        <taxon>Ericaceae</taxon>
        <taxon>Ericoideae</taxon>
        <taxon>Rhodoreae</taxon>
        <taxon>Rhododendron</taxon>
    </lineage>
</organism>
<dbReference type="Proteomes" id="UP001062846">
    <property type="component" value="Chromosome 13"/>
</dbReference>